<protein>
    <submittedName>
        <fullName evidence="8">Polysaccharide biosynthesis protein</fullName>
    </submittedName>
</protein>
<feature type="transmembrane region" description="Helical" evidence="7">
    <location>
        <begin position="95"/>
        <end position="123"/>
    </location>
</feature>
<evidence type="ECO:0000256" key="7">
    <source>
        <dbReference type="SAM" id="Phobius"/>
    </source>
</evidence>
<feature type="transmembrane region" description="Helical" evidence="7">
    <location>
        <begin position="228"/>
        <end position="254"/>
    </location>
</feature>
<feature type="region of interest" description="Disordered" evidence="6">
    <location>
        <begin position="380"/>
        <end position="400"/>
    </location>
</feature>
<evidence type="ECO:0000256" key="2">
    <source>
        <dbReference type="ARBA" id="ARBA00022475"/>
    </source>
</evidence>
<reference evidence="8" key="1">
    <citation type="submission" date="2021-01" db="EMBL/GenBank/DDBJ databases">
        <title>Whole genome shotgun sequence of Cellulomonas chitinilytica NBRC 110799.</title>
        <authorList>
            <person name="Komaki H."/>
            <person name="Tamura T."/>
        </authorList>
    </citation>
    <scope>NUCLEOTIDE SEQUENCE</scope>
    <source>
        <strain evidence="8">NBRC 110799</strain>
    </source>
</reference>
<evidence type="ECO:0000313" key="8">
    <source>
        <dbReference type="EMBL" id="GIG20166.1"/>
    </source>
</evidence>
<feature type="transmembrane region" description="Helical" evidence="7">
    <location>
        <begin position="160"/>
        <end position="180"/>
    </location>
</feature>
<evidence type="ECO:0000256" key="1">
    <source>
        <dbReference type="ARBA" id="ARBA00004651"/>
    </source>
</evidence>
<keyword evidence="9" id="KW-1185">Reference proteome</keyword>
<evidence type="ECO:0000256" key="4">
    <source>
        <dbReference type="ARBA" id="ARBA00022989"/>
    </source>
</evidence>
<dbReference type="InterPro" id="IPR050833">
    <property type="entry name" value="Poly_Biosynth_Transport"/>
</dbReference>
<name>A0A919U075_9CELL</name>
<evidence type="ECO:0000313" key="9">
    <source>
        <dbReference type="Proteomes" id="UP000632740"/>
    </source>
</evidence>
<dbReference type="PANTHER" id="PTHR30250">
    <property type="entry name" value="PST FAMILY PREDICTED COLANIC ACID TRANSPORTER"/>
    <property type="match status" value="1"/>
</dbReference>
<feature type="transmembrane region" description="Helical" evidence="7">
    <location>
        <begin position="201"/>
        <end position="222"/>
    </location>
</feature>
<comment type="caution">
    <text evidence="8">The sequence shown here is derived from an EMBL/GenBank/DDBJ whole genome shotgun (WGS) entry which is preliminary data.</text>
</comment>
<dbReference type="PANTHER" id="PTHR30250:SF11">
    <property type="entry name" value="O-ANTIGEN TRANSPORTER-RELATED"/>
    <property type="match status" value="1"/>
</dbReference>
<evidence type="ECO:0000256" key="3">
    <source>
        <dbReference type="ARBA" id="ARBA00022692"/>
    </source>
</evidence>
<evidence type="ECO:0000256" key="6">
    <source>
        <dbReference type="SAM" id="MobiDB-lite"/>
    </source>
</evidence>
<dbReference type="GO" id="GO:0005886">
    <property type="term" value="C:plasma membrane"/>
    <property type="evidence" value="ECO:0007669"/>
    <property type="project" value="UniProtKB-SubCell"/>
</dbReference>
<dbReference type="EMBL" id="BONK01000002">
    <property type="protein sequence ID" value="GIG20166.1"/>
    <property type="molecule type" value="Genomic_DNA"/>
</dbReference>
<dbReference type="Proteomes" id="UP000632740">
    <property type="component" value="Unassembled WGS sequence"/>
</dbReference>
<feature type="transmembrane region" description="Helical" evidence="7">
    <location>
        <begin position="135"/>
        <end position="154"/>
    </location>
</feature>
<dbReference type="AlphaFoldDB" id="A0A919U075"/>
<keyword evidence="4 7" id="KW-1133">Transmembrane helix</keyword>
<evidence type="ECO:0000256" key="5">
    <source>
        <dbReference type="ARBA" id="ARBA00023136"/>
    </source>
</evidence>
<sequence>MVTVATMFANAAAYGMSLVAARLLPPAEFGSFGALLSLSIVASTVAIACQTVAARRVAAHPGATAAHEGEVRTLGLASSGVLLAVALVLTPPSSILLHVSGLAAGAVLTSVAVSVTGFTALGVLQGRQSYVRFGVAYSALAGLRAVGTIVGAAVTPTVEAAAVGMLAGTVVGTVAAVACGRRAAPRRRPPGDAVRELGRNVGSMLGLYVFINLDVVLARVYLAPHASGTYAVGSLVSKIAFFLPMSVITVLFPRMAASATHGYRRLAITATAAIGLVFTAVCALGAGIVLDLAGGDAYAPLRPHLWMFALQGSIFAVAQAAMLTRLASRRARAALPVWLTTVALALGVTLFWHGSVVEIVTVSLVAATVLVAALASDRGARETTPSDDGTPVAEHPSSRT</sequence>
<gene>
    <name evidence="8" type="ORF">Cch01nite_08900</name>
</gene>
<feature type="transmembrane region" description="Helical" evidence="7">
    <location>
        <begin position="335"/>
        <end position="353"/>
    </location>
</feature>
<feature type="transmembrane region" description="Helical" evidence="7">
    <location>
        <begin position="266"/>
        <end position="293"/>
    </location>
</feature>
<organism evidence="8 9">
    <name type="scientific">Cellulomonas chitinilytica</name>
    <dbReference type="NCBI Taxonomy" id="398759"/>
    <lineage>
        <taxon>Bacteria</taxon>
        <taxon>Bacillati</taxon>
        <taxon>Actinomycetota</taxon>
        <taxon>Actinomycetes</taxon>
        <taxon>Micrococcales</taxon>
        <taxon>Cellulomonadaceae</taxon>
        <taxon>Cellulomonas</taxon>
    </lineage>
</organism>
<feature type="transmembrane region" description="Helical" evidence="7">
    <location>
        <begin position="31"/>
        <end position="53"/>
    </location>
</feature>
<comment type="subcellular location">
    <subcellularLocation>
        <location evidence="1">Cell membrane</location>
        <topology evidence="1">Multi-pass membrane protein</topology>
    </subcellularLocation>
</comment>
<feature type="transmembrane region" description="Helical" evidence="7">
    <location>
        <begin position="305"/>
        <end position="323"/>
    </location>
</feature>
<accession>A0A919U075</accession>
<feature type="transmembrane region" description="Helical" evidence="7">
    <location>
        <begin position="73"/>
        <end position="89"/>
    </location>
</feature>
<feature type="transmembrane region" description="Helical" evidence="7">
    <location>
        <begin position="359"/>
        <end position="376"/>
    </location>
</feature>
<keyword evidence="5 7" id="KW-0472">Membrane</keyword>
<proteinExistence type="predicted"/>
<keyword evidence="2" id="KW-1003">Cell membrane</keyword>
<keyword evidence="3 7" id="KW-0812">Transmembrane</keyword>